<sequence length="64" mass="7658">MRCQMLINFIQRRKQRFKRFFIGFLRGRKTTTIYPIVDVGIDELIPLINHCAQRLRVIIGLIAR</sequence>
<dbReference type="Proteomes" id="UP000046067">
    <property type="component" value="Unassembled WGS sequence"/>
</dbReference>
<evidence type="ECO:0000313" key="3">
    <source>
        <dbReference type="Proteomes" id="UP000041770"/>
    </source>
</evidence>
<dbReference type="Proteomes" id="UP000041770">
    <property type="component" value="Unassembled WGS sequence"/>
</dbReference>
<dbReference type="EMBL" id="CWQJ01000001">
    <property type="protein sequence ID" value="CSB51755.1"/>
    <property type="molecule type" value="Genomic_DNA"/>
</dbReference>
<organism evidence="2 3">
    <name type="scientific">Vibrio cholerae</name>
    <dbReference type="NCBI Taxonomy" id="666"/>
    <lineage>
        <taxon>Bacteria</taxon>
        <taxon>Pseudomonadati</taxon>
        <taxon>Pseudomonadota</taxon>
        <taxon>Gammaproteobacteria</taxon>
        <taxon>Vibrionales</taxon>
        <taxon>Vibrionaceae</taxon>
        <taxon>Vibrio</taxon>
    </lineage>
</organism>
<evidence type="ECO:0000313" key="1">
    <source>
        <dbReference type="EMBL" id="CSB51755.1"/>
    </source>
</evidence>
<proteinExistence type="predicted"/>
<evidence type="ECO:0000313" key="2">
    <source>
        <dbReference type="EMBL" id="CSC11708.1"/>
    </source>
</evidence>
<gene>
    <name evidence="2" type="ORF">ERS013200_00570</name>
    <name evidence="1" type="ORF">ERS013201_00100</name>
</gene>
<evidence type="ECO:0000313" key="4">
    <source>
        <dbReference type="Proteomes" id="UP000046067"/>
    </source>
</evidence>
<dbReference type="AlphaFoldDB" id="A0A655XGQ4"/>
<dbReference type="EMBL" id="CWQY01000003">
    <property type="protein sequence ID" value="CSC11708.1"/>
    <property type="molecule type" value="Genomic_DNA"/>
</dbReference>
<accession>A0A655XGQ4</accession>
<protein>
    <submittedName>
        <fullName evidence="2">Uncharacterized protein</fullName>
    </submittedName>
</protein>
<reference evidence="3 4" key="1">
    <citation type="submission" date="2015-07" db="EMBL/GenBank/DDBJ databases">
        <authorList>
            <consortium name="Pathogen Informatics"/>
        </authorList>
    </citation>
    <scope>NUCLEOTIDE SEQUENCE [LARGE SCALE GENOMIC DNA]</scope>
    <source>
        <strain evidence="2 3">A316</strain>
        <strain evidence="1 4">A325</strain>
    </source>
</reference>
<name>A0A655XGQ4_VIBCL</name>